<reference evidence="2 3" key="1">
    <citation type="journal article" date="2017" name="Environ. Microbiol.">
        <title>Decay of the glycolytic pathway and adaptation to intranuclear parasitism within Enterocytozoonidae microsporidia.</title>
        <authorList>
            <person name="Wiredu Boakye D."/>
            <person name="Jaroenlak P."/>
            <person name="Prachumwat A."/>
            <person name="Williams T.A."/>
            <person name="Bateman K.S."/>
            <person name="Itsathitphaisarn O."/>
            <person name="Sritunyalucksana K."/>
            <person name="Paszkiewicz K.H."/>
            <person name="Moore K.A."/>
            <person name="Stentiford G.D."/>
            <person name="Williams B.A."/>
        </authorList>
    </citation>
    <scope>NUCLEOTIDE SEQUENCE [LARGE SCALE GENOMIC DNA]</scope>
    <source>
        <strain evidence="2 3">GB1</strain>
    </source>
</reference>
<name>A0A1Y1S755_9MICR</name>
<dbReference type="OrthoDB" id="2194915at2759"/>
<dbReference type="VEuPathDB" id="MicrosporidiaDB:ECANGB1_1492"/>
<feature type="transmembrane region" description="Helical" evidence="1">
    <location>
        <begin position="30"/>
        <end position="60"/>
    </location>
</feature>
<proteinExistence type="predicted"/>
<keyword evidence="1" id="KW-1133">Transmembrane helix</keyword>
<organism evidence="2 3">
    <name type="scientific">Enterospora canceri</name>
    <dbReference type="NCBI Taxonomy" id="1081671"/>
    <lineage>
        <taxon>Eukaryota</taxon>
        <taxon>Fungi</taxon>
        <taxon>Fungi incertae sedis</taxon>
        <taxon>Microsporidia</taxon>
        <taxon>Enterocytozoonidae</taxon>
        <taxon>Enterospora</taxon>
    </lineage>
</organism>
<accession>A0A1Y1S755</accession>
<evidence type="ECO:0000313" key="2">
    <source>
        <dbReference type="EMBL" id="ORD93842.1"/>
    </source>
</evidence>
<dbReference type="Proteomes" id="UP000192639">
    <property type="component" value="Unassembled WGS sequence"/>
</dbReference>
<protein>
    <submittedName>
        <fullName evidence="2">Uncharacterized protein</fullName>
    </submittedName>
</protein>
<sequence>MIQTIKTKVADNHIMKEFCKRTGVSSDSVLGIFVILIVVALDSTFIGTSLNNLVCLFFPLQETMAVLKSHNPNVKDMRRCLIVLMTFACLSIAEPLLKHRIPLFAAIKIAFLVSVTFKQSMQEIIQTNIINNVPIGTCNANGKSTISNAAEKAHKAVSEAKAAVNDAESDKNK</sequence>
<keyword evidence="1" id="KW-0812">Transmembrane</keyword>
<evidence type="ECO:0000256" key="1">
    <source>
        <dbReference type="SAM" id="Phobius"/>
    </source>
</evidence>
<dbReference type="AlphaFoldDB" id="A0A1Y1S755"/>
<evidence type="ECO:0000313" key="3">
    <source>
        <dbReference type="Proteomes" id="UP000192639"/>
    </source>
</evidence>
<dbReference type="EMBL" id="LWDP01000044">
    <property type="protein sequence ID" value="ORD93842.1"/>
    <property type="molecule type" value="Genomic_DNA"/>
</dbReference>
<keyword evidence="1" id="KW-0472">Membrane</keyword>
<comment type="caution">
    <text evidence="2">The sequence shown here is derived from an EMBL/GenBank/DDBJ whole genome shotgun (WGS) entry which is preliminary data.</text>
</comment>
<gene>
    <name evidence="2" type="ORF">ECANGB1_1492</name>
</gene>
<keyword evidence="3" id="KW-1185">Reference proteome</keyword>